<dbReference type="AlphaFoldDB" id="A0AAD6LF12"/>
<organism evidence="2 3">
    <name type="scientific">Populus alba x Populus x berolinensis</name>
    <dbReference type="NCBI Taxonomy" id="444605"/>
    <lineage>
        <taxon>Eukaryota</taxon>
        <taxon>Viridiplantae</taxon>
        <taxon>Streptophyta</taxon>
        <taxon>Embryophyta</taxon>
        <taxon>Tracheophyta</taxon>
        <taxon>Spermatophyta</taxon>
        <taxon>Magnoliopsida</taxon>
        <taxon>eudicotyledons</taxon>
        <taxon>Gunneridae</taxon>
        <taxon>Pentapetalae</taxon>
        <taxon>rosids</taxon>
        <taxon>fabids</taxon>
        <taxon>Malpighiales</taxon>
        <taxon>Salicaceae</taxon>
        <taxon>Saliceae</taxon>
        <taxon>Populus</taxon>
    </lineage>
</organism>
<feature type="compositionally biased region" description="Polar residues" evidence="1">
    <location>
        <begin position="83"/>
        <end position="92"/>
    </location>
</feature>
<reference evidence="2" key="1">
    <citation type="journal article" date="2023" name="Mol. Ecol. Resour.">
        <title>Chromosome-level genome assembly of a triploid poplar Populus alba 'Berolinensis'.</title>
        <authorList>
            <person name="Chen S."/>
            <person name="Yu Y."/>
            <person name="Wang X."/>
            <person name="Wang S."/>
            <person name="Zhang T."/>
            <person name="Zhou Y."/>
            <person name="He R."/>
            <person name="Meng N."/>
            <person name="Wang Y."/>
            <person name="Liu W."/>
            <person name="Liu Z."/>
            <person name="Liu J."/>
            <person name="Guo Q."/>
            <person name="Huang H."/>
            <person name="Sederoff R.R."/>
            <person name="Wang G."/>
            <person name="Qu G."/>
            <person name="Chen S."/>
        </authorList>
    </citation>
    <scope>NUCLEOTIDE SEQUENCE</scope>
    <source>
        <strain evidence="2">SC-2020</strain>
    </source>
</reference>
<evidence type="ECO:0000313" key="3">
    <source>
        <dbReference type="Proteomes" id="UP001164929"/>
    </source>
</evidence>
<gene>
    <name evidence="2" type="ORF">NC653_037784</name>
</gene>
<evidence type="ECO:0000313" key="2">
    <source>
        <dbReference type="EMBL" id="KAJ6959542.1"/>
    </source>
</evidence>
<feature type="compositionally biased region" description="Polar residues" evidence="1">
    <location>
        <begin position="53"/>
        <end position="70"/>
    </location>
</feature>
<name>A0AAD6LF12_9ROSI</name>
<comment type="caution">
    <text evidence="2">The sequence shown here is derived from an EMBL/GenBank/DDBJ whole genome shotgun (WGS) entry which is preliminary data.</text>
</comment>
<protein>
    <submittedName>
        <fullName evidence="2">Uncharacterized protein</fullName>
    </submittedName>
</protein>
<accession>A0AAD6LF12</accession>
<evidence type="ECO:0000256" key="1">
    <source>
        <dbReference type="SAM" id="MobiDB-lite"/>
    </source>
</evidence>
<dbReference type="Proteomes" id="UP001164929">
    <property type="component" value="Chromosome 17"/>
</dbReference>
<keyword evidence="3" id="KW-1185">Reference proteome</keyword>
<proteinExistence type="predicted"/>
<feature type="compositionally biased region" description="Basic and acidic residues" evidence="1">
    <location>
        <begin position="114"/>
        <end position="127"/>
    </location>
</feature>
<dbReference type="EMBL" id="JAQIZT010000017">
    <property type="protein sequence ID" value="KAJ6959542.1"/>
    <property type="molecule type" value="Genomic_DNA"/>
</dbReference>
<feature type="region of interest" description="Disordered" evidence="1">
    <location>
        <begin position="49"/>
        <end position="136"/>
    </location>
</feature>
<sequence>MKKRLLGQAQCLYNGGDRASDERKLPGQSNRLERFITVRSSFKTAICSHQPKESIQNSKLSHQPQESKFVQQLGKRARKGRQKSSSLRSSLITDAKSDEGMVRPVATAPGYWVEGKEKNKRDDDRTVDGQGFWDET</sequence>